<evidence type="ECO:0000313" key="5">
    <source>
        <dbReference type="EMBL" id="MBB4658993.1"/>
    </source>
</evidence>
<dbReference type="PRINTS" id="PR00080">
    <property type="entry name" value="SDRFAMILY"/>
</dbReference>
<dbReference type="SMART" id="SM00822">
    <property type="entry name" value="PKS_KR"/>
    <property type="match status" value="1"/>
</dbReference>
<sequence length="270" mass="29093">MSLWPYHGAAVITGAGSGIGRALALRLAERGVNLALVDRREDRLREVRDAIEGPDHHASVHVLDLTDRAGVAALPEAVRAEHEAVSLLFNNAAVAIGGDFEEVSAEDFDWLISINFGAVVDMTRAFLPVLRRAPRARIVNLSSIFGIVAPAGQTAYAASKFAVRGFSEALRHELEGSSVGVTIVHPGGVATNIANDARINVARPTEEVERRRAAFNKHLSLPPAQAAEIILEAVGQGRDRVLVGADARVGALIQRLMPVRYWDLMKRRIG</sequence>
<dbReference type="InterPro" id="IPR020904">
    <property type="entry name" value="Sc_DH/Rdtase_CS"/>
</dbReference>
<evidence type="ECO:0000313" key="6">
    <source>
        <dbReference type="Proteomes" id="UP000563524"/>
    </source>
</evidence>
<dbReference type="Proteomes" id="UP000563524">
    <property type="component" value="Unassembled WGS sequence"/>
</dbReference>
<dbReference type="Pfam" id="PF00106">
    <property type="entry name" value="adh_short"/>
    <property type="match status" value="1"/>
</dbReference>
<comment type="caution">
    <text evidence="5">The sequence shown here is derived from an EMBL/GenBank/DDBJ whole genome shotgun (WGS) entry which is preliminary data.</text>
</comment>
<dbReference type="GO" id="GO:0016491">
    <property type="term" value="F:oxidoreductase activity"/>
    <property type="evidence" value="ECO:0007669"/>
    <property type="project" value="UniProtKB-KW"/>
</dbReference>
<organism evidence="5 6">
    <name type="scientific">Parvularcula dongshanensis</name>
    <dbReference type="NCBI Taxonomy" id="1173995"/>
    <lineage>
        <taxon>Bacteria</taxon>
        <taxon>Pseudomonadati</taxon>
        <taxon>Pseudomonadota</taxon>
        <taxon>Alphaproteobacteria</taxon>
        <taxon>Parvularculales</taxon>
        <taxon>Parvularculaceae</taxon>
        <taxon>Parvularcula</taxon>
    </lineage>
</organism>
<evidence type="ECO:0000256" key="1">
    <source>
        <dbReference type="ARBA" id="ARBA00006484"/>
    </source>
</evidence>
<dbReference type="InterPro" id="IPR036291">
    <property type="entry name" value="NAD(P)-bd_dom_sf"/>
</dbReference>
<reference evidence="5 6" key="1">
    <citation type="submission" date="2020-08" db="EMBL/GenBank/DDBJ databases">
        <title>Genomic Encyclopedia of Type Strains, Phase IV (KMG-IV): sequencing the most valuable type-strain genomes for metagenomic binning, comparative biology and taxonomic classification.</title>
        <authorList>
            <person name="Goeker M."/>
        </authorList>
    </citation>
    <scope>NUCLEOTIDE SEQUENCE [LARGE SCALE GENOMIC DNA]</scope>
    <source>
        <strain evidence="5 6">DSM 102850</strain>
    </source>
</reference>
<keyword evidence="2" id="KW-0560">Oxidoreductase</keyword>
<dbReference type="CDD" id="cd05233">
    <property type="entry name" value="SDR_c"/>
    <property type="match status" value="1"/>
</dbReference>
<dbReference type="AlphaFoldDB" id="A0A840I403"/>
<comment type="similarity">
    <text evidence="1 3">Belongs to the short-chain dehydrogenases/reductases (SDR) family.</text>
</comment>
<evidence type="ECO:0000256" key="3">
    <source>
        <dbReference type="RuleBase" id="RU000363"/>
    </source>
</evidence>
<dbReference type="PRINTS" id="PR00081">
    <property type="entry name" value="GDHRDH"/>
</dbReference>
<proteinExistence type="inferred from homology"/>
<accession>A0A840I403</accession>
<dbReference type="EMBL" id="JACHOB010000002">
    <property type="protein sequence ID" value="MBB4658993.1"/>
    <property type="molecule type" value="Genomic_DNA"/>
</dbReference>
<dbReference type="RefSeq" id="WP_183817159.1">
    <property type="nucleotide sequence ID" value="NZ_JACHOB010000002.1"/>
</dbReference>
<dbReference type="InterPro" id="IPR057326">
    <property type="entry name" value="KR_dom"/>
</dbReference>
<dbReference type="Gene3D" id="3.40.50.720">
    <property type="entry name" value="NAD(P)-binding Rossmann-like Domain"/>
    <property type="match status" value="1"/>
</dbReference>
<protein>
    <submittedName>
        <fullName evidence="5">Short-subunit dehydrogenase</fullName>
    </submittedName>
</protein>
<dbReference type="SUPFAM" id="SSF51735">
    <property type="entry name" value="NAD(P)-binding Rossmann-fold domains"/>
    <property type="match status" value="1"/>
</dbReference>
<dbReference type="PANTHER" id="PTHR44196">
    <property type="entry name" value="DEHYDROGENASE/REDUCTASE SDR FAMILY MEMBER 7B"/>
    <property type="match status" value="1"/>
</dbReference>
<keyword evidence="6" id="KW-1185">Reference proteome</keyword>
<gene>
    <name evidence="5" type="ORF">GGQ59_001507</name>
</gene>
<dbReference type="PROSITE" id="PS00061">
    <property type="entry name" value="ADH_SHORT"/>
    <property type="match status" value="1"/>
</dbReference>
<evidence type="ECO:0000256" key="2">
    <source>
        <dbReference type="ARBA" id="ARBA00023002"/>
    </source>
</evidence>
<evidence type="ECO:0000259" key="4">
    <source>
        <dbReference type="SMART" id="SM00822"/>
    </source>
</evidence>
<dbReference type="PANTHER" id="PTHR44196:SF1">
    <property type="entry name" value="DEHYDROGENASE_REDUCTASE SDR FAMILY MEMBER 7B"/>
    <property type="match status" value="1"/>
</dbReference>
<feature type="domain" description="Ketoreductase" evidence="4">
    <location>
        <begin position="8"/>
        <end position="192"/>
    </location>
</feature>
<dbReference type="GO" id="GO:0016020">
    <property type="term" value="C:membrane"/>
    <property type="evidence" value="ECO:0007669"/>
    <property type="project" value="TreeGrafter"/>
</dbReference>
<name>A0A840I403_9PROT</name>
<dbReference type="InterPro" id="IPR002347">
    <property type="entry name" value="SDR_fam"/>
</dbReference>